<proteinExistence type="predicted"/>
<sequence length="222" mass="24669">MAIEVGSELSIGGLSPRIDRDLEFEILIDLGARTTNRHTVHRPFPIPIEQLEDLPQLFLRVGRLVGVREDRGCHEGHELGELHEVVVGVGPLGECLELLGAGLELDRLEERAELELGEATVSVLVEGAEDLMELRDLVLVQLHRSSTAGSGPLRPESEIDREQKNTTSNDQPRGSTVGILEPGHHGRSLLLRSERKISREEGHGKSRRERVECEERESLGHF</sequence>
<feature type="compositionally biased region" description="Basic and acidic residues" evidence="1">
    <location>
        <begin position="192"/>
        <end position="222"/>
    </location>
</feature>
<feature type="region of interest" description="Disordered" evidence="1">
    <location>
        <begin position="146"/>
        <end position="222"/>
    </location>
</feature>
<gene>
    <name evidence="2" type="ORF">CRG98_021108</name>
</gene>
<keyword evidence="3" id="KW-1185">Reference proteome</keyword>
<dbReference type="EMBL" id="PGOL01001370">
    <property type="protein sequence ID" value="PKI58506.1"/>
    <property type="molecule type" value="Genomic_DNA"/>
</dbReference>
<feature type="compositionally biased region" description="Polar residues" evidence="1">
    <location>
        <begin position="165"/>
        <end position="174"/>
    </location>
</feature>
<organism evidence="2 3">
    <name type="scientific">Punica granatum</name>
    <name type="common">Pomegranate</name>
    <dbReference type="NCBI Taxonomy" id="22663"/>
    <lineage>
        <taxon>Eukaryota</taxon>
        <taxon>Viridiplantae</taxon>
        <taxon>Streptophyta</taxon>
        <taxon>Embryophyta</taxon>
        <taxon>Tracheophyta</taxon>
        <taxon>Spermatophyta</taxon>
        <taxon>Magnoliopsida</taxon>
        <taxon>eudicotyledons</taxon>
        <taxon>Gunneridae</taxon>
        <taxon>Pentapetalae</taxon>
        <taxon>rosids</taxon>
        <taxon>malvids</taxon>
        <taxon>Myrtales</taxon>
        <taxon>Lythraceae</taxon>
        <taxon>Punica</taxon>
    </lineage>
</organism>
<accession>A0A2I0JSQ1</accession>
<reference evidence="2 3" key="1">
    <citation type="submission" date="2017-11" db="EMBL/GenBank/DDBJ databases">
        <title>De-novo sequencing of pomegranate (Punica granatum L.) genome.</title>
        <authorList>
            <person name="Akparov Z."/>
            <person name="Amiraslanov A."/>
            <person name="Hajiyeva S."/>
            <person name="Abbasov M."/>
            <person name="Kaur K."/>
            <person name="Hamwieh A."/>
            <person name="Solovyev V."/>
            <person name="Salamov A."/>
            <person name="Braich B."/>
            <person name="Kosarev P."/>
            <person name="Mahmoud A."/>
            <person name="Hajiyev E."/>
            <person name="Babayeva S."/>
            <person name="Izzatullayeva V."/>
            <person name="Mammadov A."/>
            <person name="Mammadov A."/>
            <person name="Sharifova S."/>
            <person name="Ojaghi J."/>
            <person name="Eynullazada K."/>
            <person name="Bayramov B."/>
            <person name="Abdulazimova A."/>
            <person name="Shahmuradov I."/>
        </authorList>
    </citation>
    <scope>NUCLEOTIDE SEQUENCE [LARGE SCALE GENOMIC DNA]</scope>
    <source>
        <strain evidence="3">cv. AG2017</strain>
        <tissue evidence="2">Leaf</tissue>
    </source>
</reference>
<evidence type="ECO:0000313" key="3">
    <source>
        <dbReference type="Proteomes" id="UP000233551"/>
    </source>
</evidence>
<evidence type="ECO:0000313" key="2">
    <source>
        <dbReference type="EMBL" id="PKI58506.1"/>
    </source>
</evidence>
<name>A0A2I0JSQ1_PUNGR</name>
<feature type="compositionally biased region" description="Basic and acidic residues" evidence="1">
    <location>
        <begin position="155"/>
        <end position="164"/>
    </location>
</feature>
<evidence type="ECO:0000256" key="1">
    <source>
        <dbReference type="SAM" id="MobiDB-lite"/>
    </source>
</evidence>
<dbReference type="Proteomes" id="UP000233551">
    <property type="component" value="Unassembled WGS sequence"/>
</dbReference>
<dbReference type="AlphaFoldDB" id="A0A2I0JSQ1"/>
<protein>
    <submittedName>
        <fullName evidence="2">Uncharacterized protein</fullName>
    </submittedName>
</protein>
<comment type="caution">
    <text evidence="2">The sequence shown here is derived from an EMBL/GenBank/DDBJ whole genome shotgun (WGS) entry which is preliminary data.</text>
</comment>